<gene>
    <name evidence="1" type="ORF">SAVMC3_00040</name>
</gene>
<sequence>MNSDFWSLLYGLAETAPAPAARLVGAYLWRHLARARADDSGDPFESGHLSTHSQFADTVLSRIAEAEPEAYVSQVLPFVIDVATAGSTGAPTPMPPAAVGLTALWAATASTLHC</sequence>
<organism evidence="1">
    <name type="scientific">Streptomyces avermitilis</name>
    <dbReference type="NCBI Taxonomy" id="33903"/>
    <lineage>
        <taxon>Bacteria</taxon>
        <taxon>Bacillati</taxon>
        <taxon>Actinomycetota</taxon>
        <taxon>Actinomycetes</taxon>
        <taxon>Kitasatosporales</taxon>
        <taxon>Streptomycetaceae</taxon>
        <taxon>Streptomyces</taxon>
    </lineage>
</organism>
<name>A0A499UYU6_STRAX</name>
<reference evidence="1" key="1">
    <citation type="submission" date="2019-04" db="EMBL/GenBank/DDBJ databases">
        <title>Draft genome sequences of Streptomyces avermitilis MC3.</title>
        <authorList>
            <person name="Komaki H."/>
            <person name="Tamura T."/>
            <person name="Hosoyama A."/>
        </authorList>
    </citation>
    <scope>NUCLEOTIDE SEQUENCE</scope>
    <source>
        <strain evidence="1">MC3</strain>
    </source>
</reference>
<dbReference type="EMBL" id="AP019621">
    <property type="protein sequence ID" value="BBJ47375.1"/>
    <property type="molecule type" value="Genomic_DNA"/>
</dbReference>
<protein>
    <submittedName>
        <fullName evidence="1">Uncharacterized protein</fullName>
    </submittedName>
</protein>
<evidence type="ECO:0000313" key="1">
    <source>
        <dbReference type="EMBL" id="BBJ47375.1"/>
    </source>
</evidence>
<proteinExistence type="predicted"/>
<dbReference type="AlphaFoldDB" id="A0A499UYU6"/>
<accession>A0A499UYU6</accession>